<dbReference type="Pfam" id="PF04893">
    <property type="entry name" value="Yip1"/>
    <property type="match status" value="1"/>
</dbReference>
<keyword evidence="2 5" id="KW-0812">Transmembrane</keyword>
<dbReference type="GO" id="GO:0016020">
    <property type="term" value="C:membrane"/>
    <property type="evidence" value="ECO:0007669"/>
    <property type="project" value="UniProtKB-SubCell"/>
</dbReference>
<gene>
    <name evidence="7" type="ORF">D3872_09085</name>
</gene>
<organism evidence="7 8">
    <name type="scientific">Massilia cavernae</name>
    <dbReference type="NCBI Taxonomy" id="2320864"/>
    <lineage>
        <taxon>Bacteria</taxon>
        <taxon>Pseudomonadati</taxon>
        <taxon>Pseudomonadota</taxon>
        <taxon>Betaproteobacteria</taxon>
        <taxon>Burkholderiales</taxon>
        <taxon>Oxalobacteraceae</taxon>
        <taxon>Telluria group</taxon>
        <taxon>Massilia</taxon>
    </lineage>
</organism>
<keyword evidence="3 5" id="KW-1133">Transmembrane helix</keyword>
<keyword evidence="8" id="KW-1185">Reference proteome</keyword>
<dbReference type="AlphaFoldDB" id="A0A418Y116"/>
<feature type="transmembrane region" description="Helical" evidence="5">
    <location>
        <begin position="89"/>
        <end position="111"/>
    </location>
</feature>
<evidence type="ECO:0000256" key="3">
    <source>
        <dbReference type="ARBA" id="ARBA00022989"/>
    </source>
</evidence>
<dbReference type="Proteomes" id="UP000284006">
    <property type="component" value="Unassembled WGS sequence"/>
</dbReference>
<feature type="transmembrane region" description="Helical" evidence="5">
    <location>
        <begin position="30"/>
        <end position="48"/>
    </location>
</feature>
<evidence type="ECO:0000256" key="1">
    <source>
        <dbReference type="ARBA" id="ARBA00004141"/>
    </source>
</evidence>
<feature type="transmembrane region" description="Helical" evidence="5">
    <location>
        <begin position="123"/>
        <end position="146"/>
    </location>
</feature>
<evidence type="ECO:0000256" key="5">
    <source>
        <dbReference type="SAM" id="Phobius"/>
    </source>
</evidence>
<keyword evidence="4 5" id="KW-0472">Membrane</keyword>
<feature type="transmembrane region" description="Helical" evidence="5">
    <location>
        <begin position="204"/>
        <end position="225"/>
    </location>
</feature>
<reference evidence="7 8" key="1">
    <citation type="submission" date="2018-09" db="EMBL/GenBank/DDBJ databases">
        <authorList>
            <person name="Zhu H."/>
        </authorList>
    </citation>
    <scope>NUCLEOTIDE SEQUENCE [LARGE SCALE GENOMIC DNA]</scope>
    <source>
        <strain evidence="7 8">K1S02-61</strain>
    </source>
</reference>
<accession>A0A418Y116</accession>
<dbReference type="OrthoDB" id="8771373at2"/>
<evidence type="ECO:0000313" key="7">
    <source>
        <dbReference type="EMBL" id="RJG19098.1"/>
    </source>
</evidence>
<feature type="transmembrane region" description="Helical" evidence="5">
    <location>
        <begin position="175"/>
        <end position="197"/>
    </location>
</feature>
<sequence>MSNNVAAIPLQILVEPSKAFAAIRERSHTWLPLLTVMFGSALMIWWYFQTVDFAWLMNHTMASQPDMTDEQRQAAQGIMSQTTMGWMSVAGALIVTPVIYAIFALYYLLAGKFLGSDISFGKWFALTAWASLPRLLVLPLMAMQIMTSGGQVPMEDLSMTSLNFLLFQLPQSHPWAGFLTNIDLAMLWSVVLSVIGLRVWTARSLATCVTISLLPLVLVFGLWAGKIVMFA</sequence>
<evidence type="ECO:0000256" key="2">
    <source>
        <dbReference type="ARBA" id="ARBA00022692"/>
    </source>
</evidence>
<evidence type="ECO:0000256" key="4">
    <source>
        <dbReference type="ARBA" id="ARBA00023136"/>
    </source>
</evidence>
<evidence type="ECO:0000313" key="8">
    <source>
        <dbReference type="Proteomes" id="UP000284006"/>
    </source>
</evidence>
<proteinExistence type="predicted"/>
<evidence type="ECO:0000259" key="6">
    <source>
        <dbReference type="Pfam" id="PF04893"/>
    </source>
</evidence>
<comment type="caution">
    <text evidence="7">The sequence shown here is derived from an EMBL/GenBank/DDBJ whole genome shotgun (WGS) entry which is preliminary data.</text>
</comment>
<dbReference type="EMBL" id="QYUP01000088">
    <property type="protein sequence ID" value="RJG19098.1"/>
    <property type="molecule type" value="Genomic_DNA"/>
</dbReference>
<dbReference type="RefSeq" id="WP_119810469.1">
    <property type="nucleotide sequence ID" value="NZ_QYUP01000088.1"/>
</dbReference>
<comment type="subcellular location">
    <subcellularLocation>
        <location evidence="1">Membrane</location>
        <topology evidence="1">Multi-pass membrane protein</topology>
    </subcellularLocation>
</comment>
<dbReference type="InterPro" id="IPR006977">
    <property type="entry name" value="Yip1_dom"/>
</dbReference>
<feature type="domain" description="Yip1" evidence="6">
    <location>
        <begin position="11"/>
        <end position="223"/>
    </location>
</feature>
<protein>
    <submittedName>
        <fullName evidence="7">YIP1 family protein</fullName>
    </submittedName>
</protein>
<name>A0A418Y116_9BURK</name>